<dbReference type="InterPro" id="IPR029197">
    <property type="entry name" value="CKAP2_C"/>
</dbReference>
<sequence>MDATVSRRNHIKKKGNKENTHPADRSKPFIKRDKACAAPFHLKGNEKEEKLAKSCPLKAKAKDPHTKSSSDGGTLVRTVLKYGRGATTASNVTQQQTYSQAFQTEQALKHKKMVADAPKPPTAVPTSKHALGMYKGKVIQSKIGSIWKSSASLDQEGCKLSAPKATKPKSISVADPPRPPTRSKAVGPKPAVRSRPPFGSYSARPAPSAGSRNTTVAPTRASVTQNSKPKVSVTDKKVNKLSVSSTLSQYRTTMETAEERRAKLAAWQISKGKTFKRPAMTTLPQKNKVSKAEADLKSQFRMDLQPATQCKSESSGEAHKPDSAAVPSNCVDTQVAEIATCDQTPAIMNTTLDLLDNSDSLLPVVPQDRIDDVVVNLCDALEAMSTPSRCNDELSQVSNECGVEMKDEQETECTKEVENEILQDVCEQLKVEQVKDEREESEDKVETDDDDDDDDDDEEEVKSDDVMETTPTMRDASVVKYSVRTTPYLQSVKKTIQGETSASQRKSNIKDLKFLTPVRRSCRIQRKSSHLPAMLIDHDPCVSSLAELVKLDDDPNAYIYRKNPALLDDLPDHSSL</sequence>
<evidence type="ECO:0000259" key="7">
    <source>
        <dbReference type="Pfam" id="PF15297"/>
    </source>
</evidence>
<keyword evidence="9" id="KW-1185">Reference proteome</keyword>
<keyword evidence="3" id="KW-0963">Cytoplasm</keyword>
<dbReference type="GO" id="GO:0007026">
    <property type="term" value="P:negative regulation of microtubule depolymerization"/>
    <property type="evidence" value="ECO:0007669"/>
    <property type="project" value="TreeGrafter"/>
</dbReference>
<feature type="region of interest" description="Disordered" evidence="6">
    <location>
        <begin position="432"/>
        <end position="473"/>
    </location>
</feature>
<name>A0A665W512_ECHNA</name>
<evidence type="ECO:0000313" key="8">
    <source>
        <dbReference type="Ensembl" id="ENSENLP00000038822.1"/>
    </source>
</evidence>
<evidence type="ECO:0000256" key="4">
    <source>
        <dbReference type="ARBA" id="ARBA00022553"/>
    </source>
</evidence>
<evidence type="ECO:0000256" key="5">
    <source>
        <dbReference type="ARBA" id="ARBA00023212"/>
    </source>
</evidence>
<evidence type="ECO:0000256" key="6">
    <source>
        <dbReference type="SAM" id="MobiDB-lite"/>
    </source>
</evidence>
<accession>A0A665W512</accession>
<comment type="subcellular location">
    <subcellularLocation>
        <location evidence="1">Cytoplasm</location>
        <location evidence="1">Cytoskeleton</location>
    </subcellularLocation>
</comment>
<dbReference type="Proteomes" id="UP000472264">
    <property type="component" value="Chromosome 14"/>
</dbReference>
<comment type="similarity">
    <text evidence="2">Belongs to the CKAP2 family.</text>
</comment>
<reference evidence="8" key="3">
    <citation type="submission" date="2025-09" db="UniProtKB">
        <authorList>
            <consortium name="Ensembl"/>
        </authorList>
    </citation>
    <scope>IDENTIFICATION</scope>
</reference>
<dbReference type="Ensembl" id="ENSENLT00000039844.1">
    <property type="protein sequence ID" value="ENSENLP00000038822.1"/>
    <property type="gene ID" value="ENSENLG00000016752.1"/>
</dbReference>
<dbReference type="OrthoDB" id="9945093at2759"/>
<evidence type="ECO:0000256" key="1">
    <source>
        <dbReference type="ARBA" id="ARBA00004245"/>
    </source>
</evidence>
<protein>
    <submittedName>
        <fullName evidence="8">Cytoskeleton-associated protein 2-like</fullName>
    </submittedName>
</protein>
<dbReference type="PANTHER" id="PTHR16076:SF8">
    <property type="entry name" value="CYTOSKELETON-ASSOCIATED PROTEIN 2"/>
    <property type="match status" value="1"/>
</dbReference>
<dbReference type="PANTHER" id="PTHR16076">
    <property type="entry name" value="CYTOSKELETON ASSOCIATED PROTEIN 2-RELATED"/>
    <property type="match status" value="1"/>
</dbReference>
<dbReference type="AlphaFoldDB" id="A0A665W512"/>
<evidence type="ECO:0000256" key="2">
    <source>
        <dbReference type="ARBA" id="ARBA00009468"/>
    </source>
</evidence>
<organism evidence="8 9">
    <name type="scientific">Echeneis naucrates</name>
    <name type="common">Live sharksucker</name>
    <dbReference type="NCBI Taxonomy" id="173247"/>
    <lineage>
        <taxon>Eukaryota</taxon>
        <taxon>Metazoa</taxon>
        <taxon>Chordata</taxon>
        <taxon>Craniata</taxon>
        <taxon>Vertebrata</taxon>
        <taxon>Euteleostomi</taxon>
        <taxon>Actinopterygii</taxon>
        <taxon>Neopterygii</taxon>
        <taxon>Teleostei</taxon>
        <taxon>Neoteleostei</taxon>
        <taxon>Acanthomorphata</taxon>
        <taxon>Carangaria</taxon>
        <taxon>Carangiformes</taxon>
        <taxon>Echeneidae</taxon>
        <taxon>Echeneis</taxon>
    </lineage>
</organism>
<feature type="compositionally biased region" description="Polar residues" evidence="6">
    <location>
        <begin position="210"/>
        <end position="229"/>
    </location>
</feature>
<dbReference type="InterPro" id="IPR026165">
    <property type="entry name" value="CKAP2_fam"/>
</dbReference>
<keyword evidence="4" id="KW-0597">Phosphoprotein</keyword>
<gene>
    <name evidence="8" type="primary">si:ch211-266i6.3</name>
</gene>
<feature type="region of interest" description="Disordered" evidence="6">
    <location>
        <begin position="1"/>
        <end position="74"/>
    </location>
</feature>
<feature type="compositionally biased region" description="Basic and acidic residues" evidence="6">
    <location>
        <begin position="16"/>
        <end position="35"/>
    </location>
</feature>
<reference evidence="8" key="2">
    <citation type="submission" date="2025-08" db="UniProtKB">
        <authorList>
            <consortium name="Ensembl"/>
        </authorList>
    </citation>
    <scope>IDENTIFICATION</scope>
</reference>
<keyword evidence="5" id="KW-0206">Cytoskeleton</keyword>
<evidence type="ECO:0000256" key="3">
    <source>
        <dbReference type="ARBA" id="ARBA00022490"/>
    </source>
</evidence>
<dbReference type="Pfam" id="PF15297">
    <property type="entry name" value="CKAP2_C"/>
    <property type="match status" value="2"/>
</dbReference>
<proteinExistence type="inferred from homology"/>
<dbReference type="FunCoup" id="A0A665W512">
    <property type="interactions" value="740"/>
</dbReference>
<dbReference type="GO" id="GO:0015630">
    <property type="term" value="C:microtubule cytoskeleton"/>
    <property type="evidence" value="ECO:0007669"/>
    <property type="project" value="TreeGrafter"/>
</dbReference>
<feature type="region of interest" description="Disordered" evidence="6">
    <location>
        <begin position="109"/>
        <end position="128"/>
    </location>
</feature>
<feature type="compositionally biased region" description="Acidic residues" evidence="6">
    <location>
        <begin position="439"/>
        <end position="462"/>
    </location>
</feature>
<evidence type="ECO:0000313" key="9">
    <source>
        <dbReference type="Proteomes" id="UP000472264"/>
    </source>
</evidence>
<feature type="region of interest" description="Disordered" evidence="6">
    <location>
        <begin position="306"/>
        <end position="326"/>
    </location>
</feature>
<dbReference type="InParanoid" id="A0A665W512"/>
<feature type="compositionally biased region" description="Basic and acidic residues" evidence="6">
    <location>
        <begin position="43"/>
        <end position="52"/>
    </location>
</feature>
<reference evidence="8" key="1">
    <citation type="submission" date="2021-04" db="EMBL/GenBank/DDBJ databases">
        <authorList>
            <consortium name="Wellcome Sanger Institute Data Sharing"/>
        </authorList>
    </citation>
    <scope>NUCLEOTIDE SEQUENCE [LARGE SCALE GENOMIC DNA]</scope>
</reference>
<dbReference type="OMA" id="HEPEGQN"/>
<feature type="domain" description="Cytoskeleton-associated protein 2 C-terminal" evidence="7">
    <location>
        <begin position="403"/>
        <end position="566"/>
    </location>
</feature>
<feature type="region of interest" description="Disordered" evidence="6">
    <location>
        <begin position="154"/>
        <end position="243"/>
    </location>
</feature>
<feature type="domain" description="Cytoskeleton-associated protein 2 C-terminal" evidence="7">
    <location>
        <begin position="239"/>
        <end position="298"/>
    </location>
</feature>